<accession>A0A7D4TLU1</accession>
<keyword evidence="3" id="KW-1185">Reference proteome</keyword>
<evidence type="ECO:0000313" key="2">
    <source>
        <dbReference type="EMBL" id="QKJ28554.1"/>
    </source>
</evidence>
<gene>
    <name evidence="2" type="ORF">HQ865_01865</name>
</gene>
<sequence>MSQPVHPDYIKASNLILITLVLSVISSFFTPNIGIVTPLMKIGVVILSIIINGLIAYFIRRGSETVKYILLILLLFGLASIPMMISLFKTRPVSSIISLVLMAIQVWVIVILFKIPKHNISYKPERGPDAV</sequence>
<feature type="transmembrane region" description="Helical" evidence="1">
    <location>
        <begin position="12"/>
        <end position="33"/>
    </location>
</feature>
<dbReference type="RefSeq" id="WP_173413256.1">
    <property type="nucleotide sequence ID" value="NZ_CP054139.1"/>
</dbReference>
<reference evidence="2 3" key="1">
    <citation type="submission" date="2020-05" db="EMBL/GenBank/DDBJ databases">
        <title>Mucilaginibacter mali sp. nov.</title>
        <authorList>
            <person name="Kim H.S."/>
            <person name="Lee K.C."/>
            <person name="Suh M.K."/>
            <person name="Kim J.-S."/>
            <person name="Han K.-I."/>
            <person name="Eom M.K."/>
            <person name="Shin Y.K."/>
            <person name="Lee J.-S."/>
        </authorList>
    </citation>
    <scope>NUCLEOTIDE SEQUENCE [LARGE SCALE GENOMIC DNA]</scope>
    <source>
        <strain evidence="2 3">G2-14</strain>
    </source>
</reference>
<dbReference type="KEGG" id="mmab:HQ865_01865"/>
<keyword evidence="1" id="KW-0812">Transmembrane</keyword>
<proteinExistence type="predicted"/>
<organism evidence="2 3">
    <name type="scientific">Mucilaginibacter mali</name>
    <dbReference type="NCBI Taxonomy" id="2740462"/>
    <lineage>
        <taxon>Bacteria</taxon>
        <taxon>Pseudomonadati</taxon>
        <taxon>Bacteroidota</taxon>
        <taxon>Sphingobacteriia</taxon>
        <taxon>Sphingobacteriales</taxon>
        <taxon>Sphingobacteriaceae</taxon>
        <taxon>Mucilaginibacter</taxon>
    </lineage>
</organism>
<evidence type="ECO:0000313" key="3">
    <source>
        <dbReference type="Proteomes" id="UP000505355"/>
    </source>
</evidence>
<evidence type="ECO:0000256" key="1">
    <source>
        <dbReference type="SAM" id="Phobius"/>
    </source>
</evidence>
<dbReference type="EMBL" id="CP054139">
    <property type="protein sequence ID" value="QKJ28554.1"/>
    <property type="molecule type" value="Genomic_DNA"/>
</dbReference>
<name>A0A7D4TLU1_9SPHI</name>
<protein>
    <submittedName>
        <fullName evidence="2">Uncharacterized protein</fullName>
    </submittedName>
</protein>
<feature type="transmembrane region" description="Helical" evidence="1">
    <location>
        <begin position="68"/>
        <end position="88"/>
    </location>
</feature>
<dbReference type="Proteomes" id="UP000505355">
    <property type="component" value="Chromosome"/>
</dbReference>
<feature type="transmembrane region" description="Helical" evidence="1">
    <location>
        <begin position="39"/>
        <end position="59"/>
    </location>
</feature>
<keyword evidence="1" id="KW-1133">Transmembrane helix</keyword>
<feature type="transmembrane region" description="Helical" evidence="1">
    <location>
        <begin position="94"/>
        <end position="113"/>
    </location>
</feature>
<keyword evidence="1" id="KW-0472">Membrane</keyword>
<dbReference type="AlphaFoldDB" id="A0A7D4TLU1"/>